<evidence type="ECO:0000256" key="11">
    <source>
        <dbReference type="ARBA" id="ARBA00023204"/>
    </source>
</evidence>
<feature type="active site" evidence="13">
    <location>
        <position position="140"/>
    </location>
</feature>
<dbReference type="Gene3D" id="3.30.420.10">
    <property type="entry name" value="Ribonuclease H-like superfamily/Ribonuclease H"/>
    <property type="match status" value="1"/>
</dbReference>
<name>A0A7V6A1K5_9BACT</name>
<dbReference type="GO" id="GO:0005737">
    <property type="term" value="C:cytoplasm"/>
    <property type="evidence" value="ECO:0007669"/>
    <property type="project" value="UniProtKB-SubCell"/>
</dbReference>
<keyword evidence="3 13" id="KW-0540">Nuclease</keyword>
<evidence type="ECO:0000256" key="4">
    <source>
        <dbReference type="ARBA" id="ARBA00022723"/>
    </source>
</evidence>
<dbReference type="GO" id="GO:0048476">
    <property type="term" value="C:Holliday junction resolvase complex"/>
    <property type="evidence" value="ECO:0007669"/>
    <property type="project" value="UniProtKB-UniRule"/>
</dbReference>
<dbReference type="InterPro" id="IPR036397">
    <property type="entry name" value="RNaseH_sf"/>
</dbReference>
<dbReference type="PANTHER" id="PTHR30194:SF3">
    <property type="entry name" value="CROSSOVER JUNCTION ENDODEOXYRIBONUCLEASE RUVC"/>
    <property type="match status" value="1"/>
</dbReference>
<evidence type="ECO:0000256" key="7">
    <source>
        <dbReference type="ARBA" id="ARBA00022801"/>
    </source>
</evidence>
<organism evidence="15">
    <name type="scientific">Desulfobacca acetoxidans</name>
    <dbReference type="NCBI Taxonomy" id="60893"/>
    <lineage>
        <taxon>Bacteria</taxon>
        <taxon>Pseudomonadati</taxon>
        <taxon>Thermodesulfobacteriota</taxon>
        <taxon>Desulfobaccia</taxon>
        <taxon>Desulfobaccales</taxon>
        <taxon>Desulfobaccaceae</taxon>
        <taxon>Desulfobacca</taxon>
    </lineage>
</organism>
<dbReference type="CDD" id="cd16962">
    <property type="entry name" value="RuvC"/>
    <property type="match status" value="1"/>
</dbReference>
<evidence type="ECO:0000256" key="8">
    <source>
        <dbReference type="ARBA" id="ARBA00022842"/>
    </source>
</evidence>
<keyword evidence="7 13" id="KW-0378">Hydrolase</keyword>
<comment type="cofactor">
    <cofactor evidence="13">
        <name>Mg(2+)</name>
        <dbReference type="ChEBI" id="CHEBI:18420"/>
    </cofactor>
    <text evidence="13">Binds 2 Mg(2+) ion per subunit.</text>
</comment>
<evidence type="ECO:0000256" key="9">
    <source>
        <dbReference type="ARBA" id="ARBA00023125"/>
    </source>
</evidence>
<dbReference type="NCBIfam" id="TIGR00228">
    <property type="entry name" value="ruvC"/>
    <property type="match status" value="1"/>
</dbReference>
<feature type="binding site" evidence="13">
    <location>
        <position position="140"/>
    </location>
    <ligand>
        <name>Mg(2+)</name>
        <dbReference type="ChEBI" id="CHEBI:18420"/>
        <label>1</label>
    </ligand>
</feature>
<dbReference type="PRINTS" id="PR00696">
    <property type="entry name" value="RSOLVASERUVC"/>
</dbReference>
<dbReference type="AlphaFoldDB" id="A0A7V6A1K5"/>
<evidence type="ECO:0000256" key="10">
    <source>
        <dbReference type="ARBA" id="ARBA00023172"/>
    </source>
</evidence>
<dbReference type="GO" id="GO:0003677">
    <property type="term" value="F:DNA binding"/>
    <property type="evidence" value="ECO:0007669"/>
    <property type="project" value="UniProtKB-KW"/>
</dbReference>
<proteinExistence type="inferred from homology"/>
<sequence length="161" mass="17415">MTQVVIGVDPGSRYTGFGVIRGEAGRLNHLAHGQIAAKSRAPLEFRLRQIYDSLTALLEEHRPHSLALEDIFLALNVQTAFILGQVRGVVLLAAAQAGVPIHLYPPLTVKKAVVGYGQATKVQVKMMVENLLGLTVASDHAADALAVGVCHYFHSRWDLSL</sequence>
<feature type="binding site" evidence="13">
    <location>
        <position position="9"/>
    </location>
    <ligand>
        <name>Mg(2+)</name>
        <dbReference type="ChEBI" id="CHEBI:18420"/>
        <label>1</label>
    </ligand>
</feature>
<comment type="similarity">
    <text evidence="1 13">Belongs to the RuvC family.</text>
</comment>
<keyword evidence="8 13" id="KW-0460">Magnesium</keyword>
<evidence type="ECO:0000256" key="13">
    <source>
        <dbReference type="HAMAP-Rule" id="MF_00034"/>
    </source>
</evidence>
<comment type="caution">
    <text evidence="15">The sequence shown here is derived from an EMBL/GenBank/DDBJ whole genome shotgun (WGS) entry which is preliminary data.</text>
</comment>
<dbReference type="InterPro" id="IPR002176">
    <property type="entry name" value="X-over_junc_endoDNase_RuvC"/>
</dbReference>
<keyword evidence="10 13" id="KW-0233">DNA recombination</keyword>
<evidence type="ECO:0000256" key="3">
    <source>
        <dbReference type="ARBA" id="ARBA00022722"/>
    </source>
</evidence>
<dbReference type="InterPro" id="IPR012337">
    <property type="entry name" value="RNaseH-like_sf"/>
</dbReference>
<evidence type="ECO:0000256" key="14">
    <source>
        <dbReference type="NCBIfam" id="TIGR00228"/>
    </source>
</evidence>
<evidence type="ECO:0000256" key="2">
    <source>
        <dbReference type="ARBA" id="ARBA00022490"/>
    </source>
</evidence>
<accession>A0A7V6A1K5</accession>
<evidence type="ECO:0000313" key="15">
    <source>
        <dbReference type="EMBL" id="HHS28246.1"/>
    </source>
</evidence>
<evidence type="ECO:0000256" key="1">
    <source>
        <dbReference type="ARBA" id="ARBA00009518"/>
    </source>
</evidence>
<dbReference type="Pfam" id="PF02075">
    <property type="entry name" value="RuvC"/>
    <property type="match status" value="1"/>
</dbReference>
<dbReference type="EMBL" id="DTGR01000019">
    <property type="protein sequence ID" value="HHS28246.1"/>
    <property type="molecule type" value="Genomic_DNA"/>
</dbReference>
<comment type="catalytic activity">
    <reaction evidence="12 13">
        <text>Endonucleolytic cleavage at a junction such as a reciprocal single-stranded crossover between two homologous DNA duplexes (Holliday junction).</text>
        <dbReference type="EC" id="3.1.21.10"/>
    </reaction>
</comment>
<evidence type="ECO:0000256" key="5">
    <source>
        <dbReference type="ARBA" id="ARBA00022759"/>
    </source>
</evidence>
<keyword evidence="6 13" id="KW-0227">DNA damage</keyword>
<evidence type="ECO:0000256" key="6">
    <source>
        <dbReference type="ARBA" id="ARBA00022763"/>
    </source>
</evidence>
<reference evidence="15" key="1">
    <citation type="journal article" date="2020" name="mSystems">
        <title>Genome- and Community-Level Interaction Insights into Carbon Utilization and Element Cycling Functions of Hydrothermarchaeota in Hydrothermal Sediment.</title>
        <authorList>
            <person name="Zhou Z."/>
            <person name="Liu Y."/>
            <person name="Xu W."/>
            <person name="Pan J."/>
            <person name="Luo Z.H."/>
            <person name="Li M."/>
        </authorList>
    </citation>
    <scope>NUCLEOTIDE SEQUENCE [LARGE SCALE GENOMIC DNA]</scope>
    <source>
        <strain evidence="15">SpSt-767</strain>
    </source>
</reference>
<dbReference type="EC" id="3.1.21.10" evidence="13 14"/>
<dbReference type="GO" id="GO:0006310">
    <property type="term" value="P:DNA recombination"/>
    <property type="evidence" value="ECO:0007669"/>
    <property type="project" value="UniProtKB-UniRule"/>
</dbReference>
<dbReference type="GO" id="GO:0000287">
    <property type="term" value="F:magnesium ion binding"/>
    <property type="evidence" value="ECO:0007669"/>
    <property type="project" value="UniProtKB-UniRule"/>
</dbReference>
<evidence type="ECO:0000256" key="12">
    <source>
        <dbReference type="ARBA" id="ARBA00029354"/>
    </source>
</evidence>
<dbReference type="GO" id="GO:0008821">
    <property type="term" value="F:crossover junction DNA endonuclease activity"/>
    <property type="evidence" value="ECO:0007669"/>
    <property type="project" value="UniProtKB-UniRule"/>
</dbReference>
<dbReference type="HAMAP" id="MF_00034">
    <property type="entry name" value="RuvC"/>
    <property type="match status" value="1"/>
</dbReference>
<comment type="function">
    <text evidence="13">The RuvA-RuvB-RuvC complex processes Holliday junction (HJ) DNA during genetic recombination and DNA repair. Endonuclease that resolves HJ intermediates. Cleaves cruciform DNA by making single-stranded nicks across the HJ at symmetrical positions within the homologous arms, yielding a 5'-phosphate and a 3'-hydroxyl group; requires a central core of homology in the junction. The consensus cleavage sequence is 5'-(A/T)TT(C/G)-3'. Cleavage occurs on the 3'-side of the TT dinucleotide at the point of strand exchange. HJ branch migration catalyzed by RuvA-RuvB allows RuvC to scan DNA until it finds its consensus sequence, where it cleaves and resolves the cruciform DNA.</text>
</comment>
<protein>
    <recommendedName>
        <fullName evidence="13 14">Crossover junction endodeoxyribonuclease RuvC</fullName>
        <ecNumber evidence="13 14">3.1.21.10</ecNumber>
    </recommendedName>
    <alternativeName>
        <fullName evidence="13">Holliday junction nuclease RuvC</fullName>
    </alternativeName>
    <alternativeName>
        <fullName evidence="13">Holliday junction resolvase RuvC</fullName>
    </alternativeName>
</protein>
<keyword evidence="11 13" id="KW-0234">DNA repair</keyword>
<dbReference type="SUPFAM" id="SSF53098">
    <property type="entry name" value="Ribonuclease H-like"/>
    <property type="match status" value="1"/>
</dbReference>
<dbReference type="PANTHER" id="PTHR30194">
    <property type="entry name" value="CROSSOVER JUNCTION ENDODEOXYRIBONUCLEASE RUVC"/>
    <property type="match status" value="1"/>
</dbReference>
<gene>
    <name evidence="13 15" type="primary">ruvC</name>
    <name evidence="15" type="ORF">ENV52_00890</name>
</gene>
<keyword evidence="9 13" id="KW-0238">DNA-binding</keyword>
<dbReference type="FunFam" id="3.30.420.10:FF:000002">
    <property type="entry name" value="Crossover junction endodeoxyribonuclease RuvC"/>
    <property type="match status" value="1"/>
</dbReference>
<comment type="subunit">
    <text evidence="13">Homodimer which binds Holliday junction (HJ) DNA. The HJ becomes 2-fold symmetrical on binding to RuvC with unstacked arms; it has a different conformation from HJ DNA in complex with RuvA. In the full resolvosome a probable DNA-RuvA(4)-RuvB(12)-RuvC(2) complex forms which resolves the HJ.</text>
</comment>
<keyword evidence="5 13" id="KW-0255">Endonuclease</keyword>
<feature type="active site" evidence="13">
    <location>
        <position position="69"/>
    </location>
</feature>
<comment type="subcellular location">
    <subcellularLocation>
        <location evidence="13">Cytoplasm</location>
    </subcellularLocation>
</comment>
<keyword evidence="4 13" id="KW-0479">Metal-binding</keyword>
<dbReference type="GO" id="GO:0006281">
    <property type="term" value="P:DNA repair"/>
    <property type="evidence" value="ECO:0007669"/>
    <property type="project" value="UniProtKB-UniRule"/>
</dbReference>
<feature type="binding site" evidence="13">
    <location>
        <position position="69"/>
    </location>
    <ligand>
        <name>Mg(2+)</name>
        <dbReference type="ChEBI" id="CHEBI:18420"/>
        <label>2</label>
    </ligand>
</feature>
<feature type="active site" evidence="13">
    <location>
        <position position="9"/>
    </location>
</feature>
<keyword evidence="2 13" id="KW-0963">Cytoplasm</keyword>